<evidence type="ECO:0000313" key="2">
    <source>
        <dbReference type="Proteomes" id="UP001227268"/>
    </source>
</evidence>
<keyword evidence="2" id="KW-1185">Reference proteome</keyword>
<comment type="caution">
    <text evidence="1">The sequence shown here is derived from an EMBL/GenBank/DDBJ whole genome shotgun (WGS) entry which is preliminary data.</text>
</comment>
<reference evidence="1" key="1">
    <citation type="submission" date="2023-04" db="EMBL/GenBank/DDBJ databases">
        <title>Draft Genome sequencing of Naganishia species isolated from polar environments using Oxford Nanopore Technology.</title>
        <authorList>
            <person name="Leo P."/>
            <person name="Venkateswaran K."/>
        </authorList>
    </citation>
    <scope>NUCLEOTIDE SEQUENCE</scope>
    <source>
        <strain evidence="1">MNA-CCFEE 5423</strain>
    </source>
</reference>
<dbReference type="EMBL" id="JASBWT010000028">
    <property type="protein sequence ID" value="KAJ9093847.1"/>
    <property type="molecule type" value="Genomic_DNA"/>
</dbReference>
<gene>
    <name evidence="1" type="ORF">QFC21_006218</name>
</gene>
<accession>A0ACC2V3K5</accession>
<protein>
    <submittedName>
        <fullName evidence="1">Uncharacterized protein</fullName>
    </submittedName>
</protein>
<name>A0ACC2V3K5_9TREE</name>
<proteinExistence type="predicted"/>
<sequence>MPEVHANLTESQDSWVQDLYQKVQDDVANAEAADKLAEQLTALKLLNRGYQGKLVEKDPSCEARFAAAVAIVMFTGFENAARPLFLMEEKRDPEYAMKFVEVDSEMWTSAIKNERERFRTDAVLSIIEMLTSSGAALLEDGDTKEAGDNGSQGNGSDVKDSVFTINGDAGSVSINLSKYKTFSTFSVKLPAGAYRFESHFVDGSKERHFVLSRSRSKSGKTSGTAATEGKLSTAENSASVSVGESK</sequence>
<dbReference type="Proteomes" id="UP001227268">
    <property type="component" value="Unassembled WGS sequence"/>
</dbReference>
<organism evidence="1 2">
    <name type="scientific">Naganishia friedmannii</name>
    <dbReference type="NCBI Taxonomy" id="89922"/>
    <lineage>
        <taxon>Eukaryota</taxon>
        <taxon>Fungi</taxon>
        <taxon>Dikarya</taxon>
        <taxon>Basidiomycota</taxon>
        <taxon>Agaricomycotina</taxon>
        <taxon>Tremellomycetes</taxon>
        <taxon>Filobasidiales</taxon>
        <taxon>Filobasidiaceae</taxon>
        <taxon>Naganishia</taxon>
    </lineage>
</organism>
<evidence type="ECO:0000313" key="1">
    <source>
        <dbReference type="EMBL" id="KAJ9093847.1"/>
    </source>
</evidence>